<keyword evidence="14" id="KW-1185">Reference proteome</keyword>
<dbReference type="OrthoDB" id="8068875at2759"/>
<evidence type="ECO:0000259" key="12">
    <source>
        <dbReference type="PROSITE" id="PS50237"/>
    </source>
</evidence>
<dbReference type="GO" id="GO:0004674">
    <property type="term" value="F:protein serine/threonine kinase activity"/>
    <property type="evidence" value="ECO:0007669"/>
    <property type="project" value="UniProtKB-KW"/>
</dbReference>
<evidence type="ECO:0000313" key="13">
    <source>
        <dbReference type="EMBL" id="KRX10272.1"/>
    </source>
</evidence>
<dbReference type="SUPFAM" id="SSF56112">
    <property type="entry name" value="Protein kinase-like (PK-like)"/>
    <property type="match status" value="1"/>
</dbReference>
<dbReference type="PROSITE" id="PS00108">
    <property type="entry name" value="PROTEIN_KINASE_ST"/>
    <property type="match status" value="1"/>
</dbReference>
<dbReference type="PROSITE" id="PS50237">
    <property type="entry name" value="HECT"/>
    <property type="match status" value="1"/>
</dbReference>
<dbReference type="PRINTS" id="PR00109">
    <property type="entry name" value="TYRKINASE"/>
</dbReference>
<evidence type="ECO:0000313" key="14">
    <source>
        <dbReference type="Proteomes" id="UP000054937"/>
    </source>
</evidence>
<keyword evidence="4" id="KW-0547">Nucleotide-binding</keyword>
<dbReference type="EC" id="2.7.11.1" evidence="1"/>
<dbReference type="Proteomes" id="UP000054937">
    <property type="component" value="Unassembled WGS sequence"/>
</dbReference>
<dbReference type="PANTHER" id="PTHR44899">
    <property type="entry name" value="CAMK FAMILY PROTEIN KINASE"/>
    <property type="match status" value="1"/>
</dbReference>
<dbReference type="Gene3D" id="1.10.510.10">
    <property type="entry name" value="Transferase(Phosphotransferase) domain 1"/>
    <property type="match status" value="1"/>
</dbReference>
<proteinExistence type="predicted"/>
<evidence type="ECO:0000256" key="1">
    <source>
        <dbReference type="ARBA" id="ARBA00012513"/>
    </source>
</evidence>
<evidence type="ECO:0000256" key="3">
    <source>
        <dbReference type="ARBA" id="ARBA00022679"/>
    </source>
</evidence>
<evidence type="ECO:0000256" key="9">
    <source>
        <dbReference type="ARBA" id="ARBA00048679"/>
    </source>
</evidence>
<dbReference type="PROSITE" id="PS50011">
    <property type="entry name" value="PROTEIN_KINASE_DOM"/>
    <property type="match status" value="1"/>
</dbReference>
<dbReference type="InParanoid" id="A0A0V0R7E2"/>
<dbReference type="InterPro" id="IPR035983">
    <property type="entry name" value="Hect_E3_ubiquitin_ligase"/>
</dbReference>
<organism evidence="13 14">
    <name type="scientific">Pseudocohnilembus persalinus</name>
    <name type="common">Ciliate</name>
    <dbReference type="NCBI Taxonomy" id="266149"/>
    <lineage>
        <taxon>Eukaryota</taxon>
        <taxon>Sar</taxon>
        <taxon>Alveolata</taxon>
        <taxon>Ciliophora</taxon>
        <taxon>Intramacronucleata</taxon>
        <taxon>Oligohymenophorea</taxon>
        <taxon>Scuticociliatia</taxon>
        <taxon>Philasterida</taxon>
        <taxon>Pseudocohnilembidae</taxon>
        <taxon>Pseudocohnilembus</taxon>
    </lineage>
</organism>
<dbReference type="InterPro" id="IPR008271">
    <property type="entry name" value="Ser/Thr_kinase_AS"/>
</dbReference>
<dbReference type="GO" id="GO:0005524">
    <property type="term" value="F:ATP binding"/>
    <property type="evidence" value="ECO:0007669"/>
    <property type="project" value="UniProtKB-KW"/>
</dbReference>
<evidence type="ECO:0000256" key="5">
    <source>
        <dbReference type="ARBA" id="ARBA00022777"/>
    </source>
</evidence>
<dbReference type="SUPFAM" id="SSF56204">
    <property type="entry name" value="Hect, E3 ligase catalytic domain"/>
    <property type="match status" value="1"/>
</dbReference>
<accession>A0A0V0R7E2</accession>
<dbReference type="GO" id="GO:0004842">
    <property type="term" value="F:ubiquitin-protein transferase activity"/>
    <property type="evidence" value="ECO:0007669"/>
    <property type="project" value="InterPro"/>
</dbReference>
<feature type="domain" description="HECT" evidence="12">
    <location>
        <begin position="88"/>
        <end position="215"/>
    </location>
</feature>
<dbReference type="Gene3D" id="3.30.2410.10">
    <property type="entry name" value="Hect, E3 ligase catalytic domain"/>
    <property type="match status" value="1"/>
</dbReference>
<evidence type="ECO:0000256" key="6">
    <source>
        <dbReference type="ARBA" id="ARBA00022786"/>
    </source>
</evidence>
<dbReference type="InterPro" id="IPR000719">
    <property type="entry name" value="Prot_kinase_dom"/>
</dbReference>
<comment type="catalytic activity">
    <reaction evidence="8">
        <text>L-threonyl-[protein] + ATP = O-phospho-L-threonyl-[protein] + ADP + H(+)</text>
        <dbReference type="Rhea" id="RHEA:46608"/>
        <dbReference type="Rhea" id="RHEA-COMP:11060"/>
        <dbReference type="Rhea" id="RHEA-COMP:11605"/>
        <dbReference type="ChEBI" id="CHEBI:15378"/>
        <dbReference type="ChEBI" id="CHEBI:30013"/>
        <dbReference type="ChEBI" id="CHEBI:30616"/>
        <dbReference type="ChEBI" id="CHEBI:61977"/>
        <dbReference type="ChEBI" id="CHEBI:456216"/>
        <dbReference type="EC" id="2.7.11.1"/>
    </reaction>
</comment>
<keyword evidence="7" id="KW-0067">ATP-binding</keyword>
<evidence type="ECO:0000259" key="11">
    <source>
        <dbReference type="PROSITE" id="PS50011"/>
    </source>
</evidence>
<feature type="domain" description="Protein kinase" evidence="11">
    <location>
        <begin position="72"/>
        <end position="380"/>
    </location>
</feature>
<feature type="active site" description="Glycyl thioester intermediate" evidence="10">
    <location>
        <position position="180"/>
    </location>
</feature>
<comment type="caution">
    <text evidence="13">The sequence shown here is derived from an EMBL/GenBank/DDBJ whole genome shotgun (WGS) entry which is preliminary data.</text>
</comment>
<dbReference type="InterPro" id="IPR011009">
    <property type="entry name" value="Kinase-like_dom_sf"/>
</dbReference>
<keyword evidence="6 10" id="KW-0833">Ubl conjugation pathway</keyword>
<dbReference type="EMBL" id="LDAU01000032">
    <property type="protein sequence ID" value="KRX10272.1"/>
    <property type="molecule type" value="Genomic_DNA"/>
</dbReference>
<reference evidence="13 14" key="1">
    <citation type="journal article" date="2015" name="Sci. Rep.">
        <title>Genome of the facultative scuticociliatosis pathogen Pseudocohnilembus persalinus provides insight into its virulence through horizontal gene transfer.</title>
        <authorList>
            <person name="Xiong J."/>
            <person name="Wang G."/>
            <person name="Cheng J."/>
            <person name="Tian M."/>
            <person name="Pan X."/>
            <person name="Warren A."/>
            <person name="Jiang C."/>
            <person name="Yuan D."/>
            <person name="Miao W."/>
        </authorList>
    </citation>
    <scope>NUCLEOTIDE SEQUENCE [LARGE SCALE GENOMIC DNA]</scope>
    <source>
        <strain evidence="13">36N120E</strain>
    </source>
</reference>
<name>A0A0V0R7E2_PSEPJ</name>
<dbReference type="PANTHER" id="PTHR44899:SF3">
    <property type="entry name" value="SERINE_THREONINE-PROTEIN KINASE NEK1"/>
    <property type="match status" value="1"/>
</dbReference>
<dbReference type="Pfam" id="PF00069">
    <property type="entry name" value="Pkinase"/>
    <property type="match status" value="1"/>
</dbReference>
<evidence type="ECO:0000256" key="4">
    <source>
        <dbReference type="ARBA" id="ARBA00022741"/>
    </source>
</evidence>
<dbReference type="InterPro" id="IPR051131">
    <property type="entry name" value="NEK_Ser/Thr_kinase_NIMA"/>
</dbReference>
<keyword evidence="3" id="KW-0808">Transferase</keyword>
<sequence length="380" mass="44433">MEKISFRQNITKYLEKLIGIYNQNYFYSYEIIINKDKLIQSAYDQFMSKDQGVVDIEDQNKRKQTLGHTLKIYFKNEMAQYSFAIAELLEGSNQPISIDILKKNVQYVGGYNENSITIKLLWNILQNDFTQQEIEQLFYFITAQKKLPANGSQGFICPGQRKIKIYQVNNINNLPVSHTCNLVLELPCYKDKNQMIKKIKQAIVVLEYIEGGDLQGFIQKYRHNKNYVPEKDVWEILIQISYGLKYMHEQNIVHRDLKSANVLFDQKGKIYKICDFNSSKICSNNNLNTIIGTPYYTSPEIWWEKPYDAKVDMWSLGCIIYEICAQRPPFVAESRQSLIKQVKVGKFEQIPEFYSEELKSIVSSLLKVNPNERPSSCNKY</sequence>
<comment type="catalytic activity">
    <reaction evidence="9">
        <text>L-seryl-[protein] + ATP = O-phospho-L-seryl-[protein] + ADP + H(+)</text>
        <dbReference type="Rhea" id="RHEA:17989"/>
        <dbReference type="Rhea" id="RHEA-COMP:9863"/>
        <dbReference type="Rhea" id="RHEA-COMP:11604"/>
        <dbReference type="ChEBI" id="CHEBI:15378"/>
        <dbReference type="ChEBI" id="CHEBI:29999"/>
        <dbReference type="ChEBI" id="CHEBI:30616"/>
        <dbReference type="ChEBI" id="CHEBI:83421"/>
        <dbReference type="ChEBI" id="CHEBI:456216"/>
        <dbReference type="EC" id="2.7.11.1"/>
    </reaction>
</comment>
<evidence type="ECO:0000256" key="2">
    <source>
        <dbReference type="ARBA" id="ARBA00022527"/>
    </source>
</evidence>
<keyword evidence="5 13" id="KW-0418">Kinase</keyword>
<dbReference type="SMART" id="SM00220">
    <property type="entry name" value="S_TKc"/>
    <property type="match status" value="1"/>
</dbReference>
<dbReference type="InterPro" id="IPR000569">
    <property type="entry name" value="HECT_dom"/>
</dbReference>
<dbReference type="AlphaFoldDB" id="A0A0V0R7E2"/>
<evidence type="ECO:0000256" key="10">
    <source>
        <dbReference type="PROSITE-ProRule" id="PRU00104"/>
    </source>
</evidence>
<dbReference type="InterPro" id="IPR001245">
    <property type="entry name" value="Ser-Thr/Tyr_kinase_cat_dom"/>
</dbReference>
<gene>
    <name evidence="13" type="ORF">PPERSA_09656</name>
</gene>
<protein>
    <recommendedName>
        <fullName evidence="1">non-specific serine/threonine protein kinase</fullName>
        <ecNumber evidence="1">2.7.11.1</ecNumber>
    </recommendedName>
</protein>
<evidence type="ECO:0000256" key="8">
    <source>
        <dbReference type="ARBA" id="ARBA00047899"/>
    </source>
</evidence>
<evidence type="ECO:0000256" key="7">
    <source>
        <dbReference type="ARBA" id="ARBA00022840"/>
    </source>
</evidence>
<keyword evidence="2" id="KW-0723">Serine/threonine-protein kinase</keyword>